<evidence type="ECO:0000256" key="2">
    <source>
        <dbReference type="ARBA" id="ARBA00022679"/>
    </source>
</evidence>
<feature type="domain" description="O-methyltransferase dimerisation" evidence="6">
    <location>
        <begin position="19"/>
        <end position="93"/>
    </location>
</feature>
<evidence type="ECO:0000256" key="1">
    <source>
        <dbReference type="ARBA" id="ARBA00022603"/>
    </source>
</evidence>
<dbReference type="EMBL" id="CP021983">
    <property type="protein sequence ID" value="ASC71147.1"/>
    <property type="molecule type" value="Genomic_DNA"/>
</dbReference>
<feature type="domain" description="O-methyltransferase C-terminal" evidence="5">
    <location>
        <begin position="116"/>
        <end position="324"/>
    </location>
</feature>
<dbReference type="PANTHER" id="PTHR43712:SF2">
    <property type="entry name" value="O-METHYLTRANSFERASE CICE"/>
    <property type="match status" value="1"/>
</dbReference>
<keyword evidence="2" id="KW-0808">Transferase</keyword>
<dbReference type="SUPFAM" id="SSF53335">
    <property type="entry name" value="S-adenosyl-L-methionine-dependent methyltransferases"/>
    <property type="match status" value="1"/>
</dbReference>
<evidence type="ECO:0000256" key="3">
    <source>
        <dbReference type="ARBA" id="ARBA00022691"/>
    </source>
</evidence>
<evidence type="ECO:0000259" key="5">
    <source>
        <dbReference type="Pfam" id="PF00891"/>
    </source>
</evidence>
<dbReference type="KEGG" id="hhg:XM38_020970"/>
<dbReference type="AlphaFoldDB" id="A0A1Z3HM08"/>
<dbReference type="Proteomes" id="UP000191901">
    <property type="component" value="Chromosome"/>
</dbReference>
<name>A0A1Z3HM08_9CYAN</name>
<keyword evidence="8" id="KW-1185">Reference proteome</keyword>
<dbReference type="Pfam" id="PF00891">
    <property type="entry name" value="Methyltransf_2"/>
    <property type="match status" value="1"/>
</dbReference>
<dbReference type="InterPro" id="IPR036388">
    <property type="entry name" value="WH-like_DNA-bd_sf"/>
</dbReference>
<keyword evidence="3" id="KW-0949">S-adenosyl-L-methionine</keyword>
<dbReference type="GO" id="GO:0046983">
    <property type="term" value="F:protein dimerization activity"/>
    <property type="evidence" value="ECO:0007669"/>
    <property type="project" value="InterPro"/>
</dbReference>
<dbReference type="SUPFAM" id="SSF46785">
    <property type="entry name" value="Winged helix' DNA-binding domain"/>
    <property type="match status" value="1"/>
</dbReference>
<evidence type="ECO:0000256" key="4">
    <source>
        <dbReference type="PIRSR" id="PIRSR005739-1"/>
    </source>
</evidence>
<dbReference type="Gene3D" id="1.10.10.10">
    <property type="entry name" value="Winged helix-like DNA-binding domain superfamily/Winged helix DNA-binding domain"/>
    <property type="match status" value="1"/>
</dbReference>
<dbReference type="InterPro" id="IPR016461">
    <property type="entry name" value="COMT-like"/>
</dbReference>
<protein>
    <submittedName>
        <fullName evidence="7">SAM dependent methyltransferase</fullName>
    </submittedName>
</protein>
<dbReference type="Gene3D" id="3.40.50.150">
    <property type="entry name" value="Vaccinia Virus protein VP39"/>
    <property type="match status" value="1"/>
</dbReference>
<accession>A0A1Z3HM08</accession>
<dbReference type="PIRSF" id="PIRSF005739">
    <property type="entry name" value="O-mtase"/>
    <property type="match status" value="1"/>
</dbReference>
<feature type="active site" description="Proton acceptor" evidence="4">
    <location>
        <position position="252"/>
    </location>
</feature>
<dbReference type="InterPro" id="IPR029063">
    <property type="entry name" value="SAM-dependent_MTases_sf"/>
</dbReference>
<dbReference type="Pfam" id="PF08100">
    <property type="entry name" value="Dimerisation"/>
    <property type="match status" value="1"/>
</dbReference>
<dbReference type="PROSITE" id="PS51683">
    <property type="entry name" value="SAM_OMT_II"/>
    <property type="match status" value="1"/>
</dbReference>
<dbReference type="GO" id="GO:0008171">
    <property type="term" value="F:O-methyltransferase activity"/>
    <property type="evidence" value="ECO:0007669"/>
    <property type="project" value="InterPro"/>
</dbReference>
<dbReference type="CDD" id="cd02440">
    <property type="entry name" value="AdoMet_MTases"/>
    <property type="match status" value="1"/>
</dbReference>
<reference evidence="7 8" key="1">
    <citation type="journal article" date="2016" name="Biochim. Biophys. Acta">
        <title>Characterization of red-shifted phycobilisomes isolated from the chlorophyll f-containing cyanobacterium Halomicronema hongdechloris.</title>
        <authorList>
            <person name="Li Y."/>
            <person name="Lin Y."/>
            <person name="Garvey C.J."/>
            <person name="Birch D."/>
            <person name="Corkery R.W."/>
            <person name="Loughlin P.C."/>
            <person name="Scheer H."/>
            <person name="Willows R.D."/>
            <person name="Chen M."/>
        </authorList>
    </citation>
    <scope>NUCLEOTIDE SEQUENCE [LARGE SCALE GENOMIC DNA]</scope>
    <source>
        <strain evidence="7 8">C2206</strain>
    </source>
</reference>
<organism evidence="7 8">
    <name type="scientific">Halomicronema hongdechloris C2206</name>
    <dbReference type="NCBI Taxonomy" id="1641165"/>
    <lineage>
        <taxon>Bacteria</taxon>
        <taxon>Bacillati</taxon>
        <taxon>Cyanobacteriota</taxon>
        <taxon>Cyanophyceae</taxon>
        <taxon>Nodosilineales</taxon>
        <taxon>Nodosilineaceae</taxon>
        <taxon>Halomicronema</taxon>
    </lineage>
</organism>
<gene>
    <name evidence="7" type="ORF">XM38_020970</name>
</gene>
<evidence type="ECO:0000259" key="6">
    <source>
        <dbReference type="Pfam" id="PF08100"/>
    </source>
</evidence>
<dbReference type="PANTHER" id="PTHR43712">
    <property type="entry name" value="PUTATIVE (AFU_ORTHOLOGUE AFUA_4G14580)-RELATED"/>
    <property type="match status" value="1"/>
</dbReference>
<evidence type="ECO:0000313" key="8">
    <source>
        <dbReference type="Proteomes" id="UP000191901"/>
    </source>
</evidence>
<proteinExistence type="predicted"/>
<dbReference type="InterPro" id="IPR012967">
    <property type="entry name" value="COMT_dimerisation"/>
</dbReference>
<keyword evidence="1 7" id="KW-0489">Methyltransferase</keyword>
<evidence type="ECO:0000313" key="7">
    <source>
        <dbReference type="EMBL" id="ASC71147.1"/>
    </source>
</evidence>
<dbReference type="InterPro" id="IPR001077">
    <property type="entry name" value="COMT_C"/>
</dbReference>
<sequence length="343" mass="36926">MVPMDAPQVSMTLPETLTQMATGHWLAQSIYVAAKLGLADYLTDGPQAYQALATATTSHAPSLYRLLRALASVGIFVEQDPGEFALTPLAYYLRSDVPDSLRAMALMNGEEHYQAWGNLLHSIQTGESAFTSMYGMPVFQYLGQTPAAAAVFDQAMISYSSMEIPAVLDAYDMAGVTTVVDVAGGRGGFLAAILARYPQIQGILFDQPGVASGAQAYLAERGVHDRVQWVGGDFFEAVPTGGDIYLLKHILHDWGDADCGRILRTCHQAMAKTARLLVVEMVIPGGNAPHPGKFLDLNMLVMCDGGRERTAAEYRQLLETTGFQLGQILPTQAPVSVIEAVPV</sequence>
<dbReference type="InterPro" id="IPR036390">
    <property type="entry name" value="WH_DNA-bd_sf"/>
</dbReference>
<dbReference type="GO" id="GO:0032259">
    <property type="term" value="P:methylation"/>
    <property type="evidence" value="ECO:0007669"/>
    <property type="project" value="UniProtKB-KW"/>
</dbReference>